<feature type="domain" description="SMC hinge" evidence="8">
    <location>
        <begin position="523"/>
        <end position="639"/>
    </location>
</feature>
<sequence>MLLKSLELQGFKSFPDKTLLEFHDGVTAVVGPNGSGKSNISDAVRWVLGEQSSKTLRGSKMEDVIFVGTQSRKSQGFAQVSLTFDNRTRLLNWDSDEVTVTRKYYRSGDSEYLINGSQVRLKEITQLFMDTGLGRDGYSVIGQGRIDEIVSAKSDDRRQIFEEAAGITKFRYRKYESERRLKLAEENLVRLRDILGELEGRIGPLKTQSEKAKQFIELAERKKTLEISLWSDQLSASRQKLREQDDKILAMQQSHGQASESLEQIAAQIQQAYQNIQDTQIKIESIRSEKEDNERKIAENHSLIAVLNNDISHNLADIQRIIGELDSCESSGEQIEQEKQARSQELSELDAKLVQIAQEIEGSEGELLHLSEQRSAVSSDFEQLSAQLNRLVLDRSKAKLNIVAYENNLADAEQRAQQLDQNRRQRALEQENAADELREIDRLMEEIASRRESLNNARSGYELKIKTQRNKFDQINAEYTKLTNQINERQQRSKILTDLERNLEGFAYSVKSVLGEARRGMLQGVRGTVAQLIELPDRYAVAVETALGGSLQHIVVNDEGVAKKAIRFLKERRAGRATFLPLTSVKGYKVSQPGLDACGGYVGIASELVSFAPEYRPVIENLLGKTVVVEDLDDAVSIAKQYGYRFRIVTLDGQLVNAGGSLTGGSQNKNTGLLSRKNEIKQLTQEAEQLSAKRGGYEETLQGLNEKINRAKAELQGILSELTVLNEDQIRFEGDQKRLKLLTEQSEQTIATLAQEQQAAQKRVQELSDTIQSTREKLETVQRDIEQAEQRIDGLKGSRDDLGQRRRELDNQINALRIRQAELAKDRQNRLLSLEELDTRSSSNQEAIESLRRTVEQRQQANQEIEQEIEQCNREIKRLTDRQAGVGQEIEQMLADKNRSELATTQLRQQEREQSLTREKLGQELARLEERKVAMQKEYDNVIAKMWEEYQVSPNEAQRMAVHFDDPLAAQGELGALKGKIKALGNVNLGAIEEYKEVSERYEFMNVQLRDIESSKRELEKLIQDLTDNMKHLFVTTFDRINTEFQKVFVELFGGGRASLSLADPEEVLDCGIEISVQPPGKIIKNLSSLSGGEKAFIAIAIYFAILKVSPSPFCILDEIEAALDDVNVNKFASYLKNIDEKTQFIVITHRRGTMEQADVLYGVTMQEEGVSKLLQLKVSELESQAMKLAQ</sequence>
<dbReference type="AlphaFoldDB" id="C0EHF9"/>
<feature type="coiled-coil region" evidence="7">
    <location>
        <begin position="911"/>
        <end position="945"/>
    </location>
</feature>
<dbReference type="PIRSF" id="PIRSF005719">
    <property type="entry name" value="SMC"/>
    <property type="match status" value="1"/>
</dbReference>
<dbReference type="PANTHER" id="PTHR43977">
    <property type="entry name" value="STRUCTURAL MAINTENANCE OF CHROMOSOMES PROTEIN 3"/>
    <property type="match status" value="1"/>
</dbReference>
<dbReference type="GO" id="GO:0005694">
    <property type="term" value="C:chromosome"/>
    <property type="evidence" value="ECO:0007669"/>
    <property type="project" value="InterPro"/>
</dbReference>
<dbReference type="eggNOG" id="COG1196">
    <property type="taxonomic scope" value="Bacteria"/>
</dbReference>
<keyword evidence="10" id="KW-1185">Reference proteome</keyword>
<dbReference type="Gene3D" id="1.20.1060.20">
    <property type="match status" value="1"/>
</dbReference>
<evidence type="ECO:0000256" key="7">
    <source>
        <dbReference type="HAMAP-Rule" id="MF_01894"/>
    </source>
</evidence>
<evidence type="ECO:0000256" key="5">
    <source>
        <dbReference type="ARBA" id="ARBA00023054"/>
    </source>
</evidence>
<keyword evidence="4 7" id="KW-0067">ATP-binding</keyword>
<dbReference type="EMBL" id="ACEC01000115">
    <property type="protein sequence ID" value="EEG29083.1"/>
    <property type="molecule type" value="Genomic_DNA"/>
</dbReference>
<dbReference type="GO" id="GO:0006260">
    <property type="term" value="P:DNA replication"/>
    <property type="evidence" value="ECO:0007669"/>
    <property type="project" value="UniProtKB-UniRule"/>
</dbReference>
<evidence type="ECO:0000259" key="8">
    <source>
        <dbReference type="SMART" id="SM00968"/>
    </source>
</evidence>
<evidence type="ECO:0000256" key="2">
    <source>
        <dbReference type="ARBA" id="ARBA00022490"/>
    </source>
</evidence>
<dbReference type="STRING" id="537013.CLOSTMETH_03196"/>
<comment type="caution">
    <text evidence="9">The sequence shown here is derived from an EMBL/GenBank/DDBJ whole genome shotgun (WGS) entry which is preliminary data.</text>
</comment>
<dbReference type="GO" id="GO:0016887">
    <property type="term" value="F:ATP hydrolysis activity"/>
    <property type="evidence" value="ECO:0007669"/>
    <property type="project" value="InterPro"/>
</dbReference>
<dbReference type="GO" id="GO:0030261">
    <property type="term" value="P:chromosome condensation"/>
    <property type="evidence" value="ECO:0007669"/>
    <property type="project" value="InterPro"/>
</dbReference>
<dbReference type="SUPFAM" id="SSF57997">
    <property type="entry name" value="Tropomyosin"/>
    <property type="match status" value="1"/>
</dbReference>
<dbReference type="NCBIfam" id="TIGR02168">
    <property type="entry name" value="SMC_prok_B"/>
    <property type="match status" value="1"/>
</dbReference>
<feature type="coiled-coil region" evidence="7">
    <location>
        <begin position="395"/>
        <end position="492"/>
    </location>
</feature>
<dbReference type="GO" id="GO:0007059">
    <property type="term" value="P:chromosome segregation"/>
    <property type="evidence" value="ECO:0007669"/>
    <property type="project" value="UniProtKB-UniRule"/>
</dbReference>
<dbReference type="InterPro" id="IPR036277">
    <property type="entry name" value="SMC_hinge_sf"/>
</dbReference>
<dbReference type="Proteomes" id="UP000003340">
    <property type="component" value="Unassembled WGS sequence"/>
</dbReference>
<dbReference type="InterPro" id="IPR024704">
    <property type="entry name" value="SMC"/>
</dbReference>
<dbReference type="GO" id="GO:0005737">
    <property type="term" value="C:cytoplasm"/>
    <property type="evidence" value="ECO:0007669"/>
    <property type="project" value="UniProtKB-SubCell"/>
</dbReference>
<evidence type="ECO:0000256" key="6">
    <source>
        <dbReference type="ARBA" id="ARBA00023125"/>
    </source>
</evidence>
<dbReference type="FunFam" id="3.40.50.300:FF:000901">
    <property type="entry name" value="Chromosome partition protein Smc"/>
    <property type="match status" value="1"/>
</dbReference>
<comment type="function">
    <text evidence="7">Required for chromosome condensation and partitioning.</text>
</comment>
<dbReference type="Pfam" id="PF02463">
    <property type="entry name" value="SMC_N"/>
    <property type="match status" value="1"/>
</dbReference>
<dbReference type="SMART" id="SM00968">
    <property type="entry name" value="SMC_hinge"/>
    <property type="match status" value="1"/>
</dbReference>
<evidence type="ECO:0000256" key="1">
    <source>
        <dbReference type="ARBA" id="ARBA00004496"/>
    </source>
</evidence>
<keyword evidence="2 7" id="KW-0963">Cytoplasm</keyword>
<gene>
    <name evidence="7 9" type="primary">smc</name>
    <name evidence="9" type="ORF">CLOSTMETH_03196</name>
</gene>
<dbReference type="CDD" id="cd03278">
    <property type="entry name" value="ABC_SMC_barmotin"/>
    <property type="match status" value="2"/>
</dbReference>
<keyword evidence="6 7" id="KW-0238">DNA-binding</keyword>
<name>C0EHF9_9FIRM</name>
<feature type="binding site" evidence="7">
    <location>
        <begin position="32"/>
        <end position="39"/>
    </location>
    <ligand>
        <name>ATP</name>
        <dbReference type="ChEBI" id="CHEBI:30616"/>
    </ligand>
</feature>
<dbReference type="InterPro" id="IPR027417">
    <property type="entry name" value="P-loop_NTPase"/>
</dbReference>
<comment type="subcellular location">
    <subcellularLocation>
        <location evidence="1 7">Cytoplasm</location>
    </subcellularLocation>
</comment>
<protein>
    <recommendedName>
        <fullName evidence="7">Chromosome partition protein Smc</fullName>
    </recommendedName>
</protein>
<evidence type="ECO:0000256" key="3">
    <source>
        <dbReference type="ARBA" id="ARBA00022741"/>
    </source>
</evidence>
<dbReference type="Pfam" id="PF06470">
    <property type="entry name" value="SMC_hinge"/>
    <property type="match status" value="1"/>
</dbReference>
<dbReference type="Gene3D" id="3.40.50.300">
    <property type="entry name" value="P-loop containing nucleotide triphosphate hydrolases"/>
    <property type="match status" value="2"/>
</dbReference>
<dbReference type="InterPro" id="IPR011890">
    <property type="entry name" value="SMC_prok"/>
</dbReference>
<comment type="domain">
    <text evidence="7">Contains large globular domains required for ATP hydrolysis at each terminus and a third globular domain forming a flexible hinge near the middle of the molecule. These domains are separated by coiled-coil structures.</text>
</comment>
<dbReference type="GO" id="GO:0005524">
    <property type="term" value="F:ATP binding"/>
    <property type="evidence" value="ECO:0007669"/>
    <property type="project" value="UniProtKB-UniRule"/>
</dbReference>
<dbReference type="GO" id="GO:0003677">
    <property type="term" value="F:DNA binding"/>
    <property type="evidence" value="ECO:0007669"/>
    <property type="project" value="UniProtKB-UniRule"/>
</dbReference>
<dbReference type="InterPro" id="IPR003395">
    <property type="entry name" value="RecF/RecN/SMC_N"/>
</dbReference>
<dbReference type="HOGENOM" id="CLU_001042_2_2_9"/>
<comment type="similarity">
    <text evidence="7">Belongs to the SMC family.</text>
</comment>
<feature type="coiled-coil region" evidence="7">
    <location>
        <begin position="673"/>
        <end position="882"/>
    </location>
</feature>
<keyword evidence="5 7" id="KW-0175">Coiled coil</keyword>
<evidence type="ECO:0000313" key="9">
    <source>
        <dbReference type="EMBL" id="EEG29083.1"/>
    </source>
</evidence>
<evidence type="ECO:0000313" key="10">
    <source>
        <dbReference type="Proteomes" id="UP000003340"/>
    </source>
</evidence>
<dbReference type="HAMAP" id="MF_01894">
    <property type="entry name" value="Smc_prok"/>
    <property type="match status" value="1"/>
</dbReference>
<reference evidence="9 10" key="1">
    <citation type="submission" date="2009-01" db="EMBL/GenBank/DDBJ databases">
        <authorList>
            <person name="Fulton L."/>
            <person name="Clifton S."/>
            <person name="Fulton B."/>
            <person name="Xu J."/>
            <person name="Minx P."/>
            <person name="Pepin K.H."/>
            <person name="Johnson M."/>
            <person name="Bhonagiri V."/>
            <person name="Nash W.E."/>
            <person name="Mardis E.R."/>
            <person name="Wilson R.K."/>
        </authorList>
    </citation>
    <scope>NUCLEOTIDE SEQUENCE [LARGE SCALE GENOMIC DNA]</scope>
    <source>
        <strain evidence="9 10">DSM 5476</strain>
    </source>
</reference>
<dbReference type="GO" id="GO:0007062">
    <property type="term" value="P:sister chromatid cohesion"/>
    <property type="evidence" value="ECO:0007669"/>
    <property type="project" value="InterPro"/>
</dbReference>
<comment type="subunit">
    <text evidence="7">Homodimer.</text>
</comment>
<dbReference type="SUPFAM" id="SSF52540">
    <property type="entry name" value="P-loop containing nucleoside triphosphate hydrolases"/>
    <property type="match status" value="1"/>
</dbReference>
<dbReference type="SUPFAM" id="SSF75553">
    <property type="entry name" value="Smc hinge domain"/>
    <property type="match status" value="1"/>
</dbReference>
<dbReference type="Gene3D" id="6.10.140.1720">
    <property type="match status" value="1"/>
</dbReference>
<organism evidence="9 10">
    <name type="scientific">[Clostridium] methylpentosum DSM 5476</name>
    <dbReference type="NCBI Taxonomy" id="537013"/>
    <lineage>
        <taxon>Bacteria</taxon>
        <taxon>Bacillati</taxon>
        <taxon>Bacillota</taxon>
        <taxon>Clostridia</taxon>
        <taxon>Eubacteriales</taxon>
        <taxon>Oscillospiraceae</taxon>
        <taxon>Oscillospiraceae incertae sedis</taxon>
    </lineage>
</organism>
<keyword evidence="3 7" id="KW-0547">Nucleotide-binding</keyword>
<dbReference type="Gene3D" id="3.30.70.1620">
    <property type="match status" value="1"/>
</dbReference>
<feature type="coiled-coil region" evidence="7">
    <location>
        <begin position="1002"/>
        <end position="1036"/>
    </location>
</feature>
<proteinExistence type="inferred from homology"/>
<dbReference type="InterPro" id="IPR010935">
    <property type="entry name" value="SMC_hinge"/>
</dbReference>
<accession>C0EHF9</accession>
<evidence type="ECO:0000256" key="4">
    <source>
        <dbReference type="ARBA" id="ARBA00022840"/>
    </source>
</evidence>
<feature type="coiled-coil region" evidence="7">
    <location>
        <begin position="259"/>
        <end position="296"/>
    </location>
</feature>
<reference evidence="9 10" key="2">
    <citation type="submission" date="2009-02" db="EMBL/GenBank/DDBJ databases">
        <title>Draft genome sequence of Clostridium methylpentosum (DSM 5476).</title>
        <authorList>
            <person name="Sudarsanam P."/>
            <person name="Ley R."/>
            <person name="Guruge J."/>
            <person name="Turnbaugh P.J."/>
            <person name="Mahowald M."/>
            <person name="Liep D."/>
            <person name="Gordon J."/>
        </authorList>
    </citation>
    <scope>NUCLEOTIDE SEQUENCE [LARGE SCALE GENOMIC DNA]</scope>
    <source>
        <strain evidence="9 10">DSM 5476</strain>
    </source>
</reference>